<keyword evidence="10" id="KW-1185">Reference proteome</keyword>
<keyword evidence="7" id="KW-1133">Transmembrane helix</keyword>
<evidence type="ECO:0000256" key="3">
    <source>
        <dbReference type="ARBA" id="ARBA00022553"/>
    </source>
</evidence>
<evidence type="ECO:0000256" key="2">
    <source>
        <dbReference type="ARBA" id="ARBA00022475"/>
    </source>
</evidence>
<dbReference type="PANTHER" id="PTHR34220:SF7">
    <property type="entry name" value="SENSOR HISTIDINE KINASE YPDA"/>
    <property type="match status" value="1"/>
</dbReference>
<dbReference type="Gene3D" id="6.10.340.10">
    <property type="match status" value="1"/>
</dbReference>
<dbReference type="Pfam" id="PF00672">
    <property type="entry name" value="HAMP"/>
    <property type="match status" value="1"/>
</dbReference>
<gene>
    <name evidence="9" type="ORF">OMP40_16445</name>
</gene>
<comment type="subcellular location">
    <subcellularLocation>
        <location evidence="1">Cell membrane</location>
        <topology evidence="1">Multi-pass membrane protein</topology>
    </subcellularLocation>
</comment>
<accession>A0A9X4KTU1</accession>
<keyword evidence="3" id="KW-0597">Phosphoprotein</keyword>
<dbReference type="RefSeq" id="WP_277532803.1">
    <property type="nucleotide sequence ID" value="NZ_JAPDIA010000003.1"/>
</dbReference>
<dbReference type="InterPro" id="IPR036890">
    <property type="entry name" value="HATPase_C_sf"/>
</dbReference>
<keyword evidence="6 7" id="KW-0472">Membrane</keyword>
<reference evidence="9" key="1">
    <citation type="submission" date="2022-10" db="EMBL/GenBank/DDBJ databases">
        <title>Comparative genomic analysis of Cohnella hashimotonis sp. nov., isolated from the International Space Station.</title>
        <authorList>
            <person name="Simpson A."/>
            <person name="Venkateswaran K."/>
        </authorList>
    </citation>
    <scope>NUCLEOTIDE SEQUENCE</scope>
    <source>
        <strain evidence="9">DSM 28161</strain>
    </source>
</reference>
<comment type="caution">
    <text evidence="9">The sequence shown here is derived from an EMBL/GenBank/DDBJ whole genome shotgun (WGS) entry which is preliminary data.</text>
</comment>
<evidence type="ECO:0000313" key="10">
    <source>
        <dbReference type="Proteomes" id="UP001153404"/>
    </source>
</evidence>
<keyword evidence="4" id="KW-0808">Transferase</keyword>
<dbReference type="Pfam" id="PF02518">
    <property type="entry name" value="HATPase_c"/>
    <property type="match status" value="1"/>
</dbReference>
<evidence type="ECO:0000259" key="8">
    <source>
        <dbReference type="PROSITE" id="PS50885"/>
    </source>
</evidence>
<dbReference type="InterPro" id="IPR003660">
    <property type="entry name" value="HAMP_dom"/>
</dbReference>
<evidence type="ECO:0000256" key="6">
    <source>
        <dbReference type="ARBA" id="ARBA00023136"/>
    </source>
</evidence>
<dbReference type="Gene3D" id="3.30.565.10">
    <property type="entry name" value="Histidine kinase-like ATPase, C-terminal domain"/>
    <property type="match status" value="1"/>
</dbReference>
<dbReference type="InterPro" id="IPR003594">
    <property type="entry name" value="HATPase_dom"/>
</dbReference>
<dbReference type="SUPFAM" id="SSF55874">
    <property type="entry name" value="ATPase domain of HSP90 chaperone/DNA topoisomerase II/histidine kinase"/>
    <property type="match status" value="1"/>
</dbReference>
<dbReference type="Proteomes" id="UP001153404">
    <property type="component" value="Unassembled WGS sequence"/>
</dbReference>
<evidence type="ECO:0000256" key="1">
    <source>
        <dbReference type="ARBA" id="ARBA00004651"/>
    </source>
</evidence>
<evidence type="ECO:0000313" key="9">
    <source>
        <dbReference type="EMBL" id="MDG0810782.1"/>
    </source>
</evidence>
<dbReference type="Pfam" id="PF06580">
    <property type="entry name" value="His_kinase"/>
    <property type="match status" value="1"/>
</dbReference>
<evidence type="ECO:0000256" key="4">
    <source>
        <dbReference type="ARBA" id="ARBA00022679"/>
    </source>
</evidence>
<proteinExistence type="predicted"/>
<dbReference type="GO" id="GO:0000155">
    <property type="term" value="F:phosphorelay sensor kinase activity"/>
    <property type="evidence" value="ECO:0007669"/>
    <property type="project" value="InterPro"/>
</dbReference>
<organism evidence="9 10">
    <name type="scientific">Cohnella rhizosphaerae</name>
    <dbReference type="NCBI Taxonomy" id="1457232"/>
    <lineage>
        <taxon>Bacteria</taxon>
        <taxon>Bacillati</taxon>
        <taxon>Bacillota</taxon>
        <taxon>Bacilli</taxon>
        <taxon>Bacillales</taxon>
        <taxon>Paenibacillaceae</taxon>
        <taxon>Cohnella</taxon>
    </lineage>
</organism>
<keyword evidence="7" id="KW-0812">Transmembrane</keyword>
<evidence type="ECO:0000256" key="5">
    <source>
        <dbReference type="ARBA" id="ARBA00022777"/>
    </source>
</evidence>
<keyword evidence="5 9" id="KW-0418">Kinase</keyword>
<evidence type="ECO:0000256" key="7">
    <source>
        <dbReference type="SAM" id="Phobius"/>
    </source>
</evidence>
<sequence>MNISKLSFRNKLKSAFLVISVLSILITGLFSYTTTARILEDKALTLTQDTVAKSAQVVDEKLNNLMVVMMTFMISNSFQNMLKDAASGNASAYFTHMSNMDNVFSQARIAEPLIQSIYISTPIGDFYPLPMNLNRSVAFKDTALYARAAKAKRNIWIEGHEDPLFKGNPRVVSLILLPIAQFSTTDVYVVVNIRESGLRQIVGSPASGGSERFLLNSDGGLVYADDDPLAGQTARSGRASAFLKSEAEAGYTTVRLGREDYLLNYARLGLNDWTVVAVQSKSEVLKDLDAVKWAILLITALSFFVTFLLSGWFTRYLLRPLKGLQLVMKRVEGNDLTARFDSDREDDLAQVGFRFNRMLEQIVVLIDEVKSAEASKRSAEIKSLSAQMDPHFLYNTLNTIYWKLNLGQVEPSQRMIVALSRLFQLGLNKGREMTTLHKELDHVRQYLELQSLCYENLFDYAVGVEDDALLARPVPRLILQPLVENAILHGFKDMEDGGRIGIAARRDAGGDAWIVEVRDNGRGMDAVDVKQLSRAEGESGGYALDNLVSRLQLVYGDEARLSIESAPDRGTTITLRIPLRGED</sequence>
<dbReference type="GO" id="GO:0005886">
    <property type="term" value="C:plasma membrane"/>
    <property type="evidence" value="ECO:0007669"/>
    <property type="project" value="UniProtKB-SubCell"/>
</dbReference>
<keyword evidence="2" id="KW-1003">Cell membrane</keyword>
<dbReference type="SMART" id="SM00304">
    <property type="entry name" value="HAMP"/>
    <property type="match status" value="1"/>
</dbReference>
<dbReference type="PANTHER" id="PTHR34220">
    <property type="entry name" value="SENSOR HISTIDINE KINASE YPDA"/>
    <property type="match status" value="1"/>
</dbReference>
<dbReference type="PROSITE" id="PS50885">
    <property type="entry name" value="HAMP"/>
    <property type="match status" value="1"/>
</dbReference>
<dbReference type="SUPFAM" id="SSF158472">
    <property type="entry name" value="HAMP domain-like"/>
    <property type="match status" value="1"/>
</dbReference>
<protein>
    <submittedName>
        <fullName evidence="9">Sensor histidine kinase</fullName>
    </submittedName>
</protein>
<feature type="domain" description="HAMP" evidence="8">
    <location>
        <begin position="315"/>
        <end position="367"/>
    </location>
</feature>
<dbReference type="InterPro" id="IPR050640">
    <property type="entry name" value="Bact_2-comp_sensor_kinase"/>
</dbReference>
<dbReference type="AlphaFoldDB" id="A0A9X4KTU1"/>
<dbReference type="CDD" id="cd06225">
    <property type="entry name" value="HAMP"/>
    <property type="match status" value="1"/>
</dbReference>
<dbReference type="SMART" id="SM00387">
    <property type="entry name" value="HATPase_c"/>
    <property type="match status" value="1"/>
</dbReference>
<dbReference type="InterPro" id="IPR010559">
    <property type="entry name" value="Sig_transdc_His_kin_internal"/>
</dbReference>
<feature type="transmembrane region" description="Helical" evidence="7">
    <location>
        <begin position="293"/>
        <end position="318"/>
    </location>
</feature>
<dbReference type="EMBL" id="JAPDIA010000003">
    <property type="protein sequence ID" value="MDG0810782.1"/>
    <property type="molecule type" value="Genomic_DNA"/>
</dbReference>
<name>A0A9X4KTU1_9BACL</name>